<comment type="catalytic activity">
    <reaction evidence="7">
        <text>L-dopachrome = 5,6-dihydroxyindole-2-carboxylate</text>
        <dbReference type="Rhea" id="RHEA:13041"/>
        <dbReference type="ChEBI" id="CHEBI:16875"/>
        <dbReference type="ChEBI" id="CHEBI:57509"/>
        <dbReference type="EC" id="5.3.3.12"/>
    </reaction>
</comment>
<dbReference type="Gene3D" id="3.30.429.10">
    <property type="entry name" value="Macrophage Migration Inhibitory Factor"/>
    <property type="match status" value="1"/>
</dbReference>
<dbReference type="SUPFAM" id="SSF55331">
    <property type="entry name" value="Tautomerase/MIF"/>
    <property type="match status" value="1"/>
</dbReference>
<dbReference type="PANTHER" id="PTHR11954:SF6">
    <property type="entry name" value="MACROPHAGE MIGRATION INHIBITORY FACTOR"/>
    <property type="match status" value="1"/>
</dbReference>
<evidence type="ECO:0000256" key="5">
    <source>
        <dbReference type="ARBA" id="ARBA00023235"/>
    </source>
</evidence>
<evidence type="ECO:0000256" key="8">
    <source>
        <dbReference type="ARBA" id="ARBA00038932"/>
    </source>
</evidence>
<organism evidence="13 14">
    <name type="scientific">Rhodofomes roseus</name>
    <dbReference type="NCBI Taxonomy" id="34475"/>
    <lineage>
        <taxon>Eukaryota</taxon>
        <taxon>Fungi</taxon>
        <taxon>Dikarya</taxon>
        <taxon>Basidiomycota</taxon>
        <taxon>Agaricomycotina</taxon>
        <taxon>Agaricomycetes</taxon>
        <taxon>Polyporales</taxon>
        <taxon>Rhodofomes</taxon>
    </lineage>
</organism>
<dbReference type="InterPro" id="IPR001398">
    <property type="entry name" value="Macrophage_inhib_fac"/>
</dbReference>
<evidence type="ECO:0000313" key="13">
    <source>
        <dbReference type="EMBL" id="KAH9842540.1"/>
    </source>
</evidence>
<proteinExistence type="inferred from homology"/>
<protein>
    <recommendedName>
        <fullName evidence="12">L-dopachrome isomerase</fullName>
        <ecNumber evidence="9">5.3.2.1</ecNumber>
        <ecNumber evidence="8">5.3.3.12</ecNumber>
    </recommendedName>
    <alternativeName>
        <fullName evidence="10">L-dopachrome tautomerase</fullName>
    </alternativeName>
    <alternativeName>
        <fullName evidence="11">Phenylpyruvate tautomerase</fullName>
    </alternativeName>
</protein>
<name>A0ABQ8KTY3_9APHY</name>
<dbReference type="Pfam" id="PF01187">
    <property type="entry name" value="MIF"/>
    <property type="match status" value="1"/>
</dbReference>
<evidence type="ECO:0000256" key="4">
    <source>
        <dbReference type="ARBA" id="ARBA00022525"/>
    </source>
</evidence>
<evidence type="ECO:0000256" key="9">
    <source>
        <dbReference type="ARBA" id="ARBA00039086"/>
    </source>
</evidence>
<evidence type="ECO:0000256" key="11">
    <source>
        <dbReference type="ARBA" id="ARBA00041912"/>
    </source>
</evidence>
<keyword evidence="14" id="KW-1185">Reference proteome</keyword>
<dbReference type="EC" id="5.3.2.1" evidence="9"/>
<sequence length="119" mass="13621">MPCLELKTNVQLKNPRAFIAEFSKLAAKVLQRPEQFISVTYQYREYLAFNGTLDPAFILDIKTLDNLSPELNEQYSKTFFEFFKEHLGVEGKRGYITFADLGRINVGYNSTTIATILAN</sequence>
<accession>A0ABQ8KTY3</accession>
<dbReference type="EMBL" id="JADCUA010000002">
    <property type="protein sequence ID" value="KAH9842540.1"/>
    <property type="molecule type" value="Genomic_DNA"/>
</dbReference>
<evidence type="ECO:0000256" key="7">
    <source>
        <dbReference type="ARBA" id="ARBA00036823"/>
    </source>
</evidence>
<keyword evidence="4" id="KW-0964">Secreted</keyword>
<comment type="subcellular location">
    <subcellularLocation>
        <location evidence="1">Secreted</location>
    </subcellularLocation>
</comment>
<comment type="similarity">
    <text evidence="2">Belongs to the MIF family.</text>
</comment>
<dbReference type="GeneID" id="72007628"/>
<dbReference type="PANTHER" id="PTHR11954">
    <property type="entry name" value="D-DOPACHROME DECARBOXYLASE"/>
    <property type="match status" value="1"/>
</dbReference>
<evidence type="ECO:0000256" key="6">
    <source>
        <dbReference type="ARBA" id="ARBA00036735"/>
    </source>
</evidence>
<dbReference type="EC" id="5.3.3.12" evidence="8"/>
<evidence type="ECO:0000256" key="12">
    <source>
        <dbReference type="ARBA" id="ARBA00042730"/>
    </source>
</evidence>
<evidence type="ECO:0000256" key="2">
    <source>
        <dbReference type="ARBA" id="ARBA00005851"/>
    </source>
</evidence>
<evidence type="ECO:0000256" key="10">
    <source>
        <dbReference type="ARBA" id="ARBA00041631"/>
    </source>
</evidence>
<comment type="caution">
    <text evidence="13">The sequence shown here is derived from an EMBL/GenBank/DDBJ whole genome shotgun (WGS) entry which is preliminary data.</text>
</comment>
<keyword evidence="3" id="KW-0202">Cytokine</keyword>
<reference evidence="13 14" key="1">
    <citation type="journal article" date="2021" name="Environ. Microbiol.">
        <title>Gene family expansions and transcriptome signatures uncover fungal adaptations to wood decay.</title>
        <authorList>
            <person name="Hage H."/>
            <person name="Miyauchi S."/>
            <person name="Viragh M."/>
            <person name="Drula E."/>
            <person name="Min B."/>
            <person name="Chaduli D."/>
            <person name="Navarro D."/>
            <person name="Favel A."/>
            <person name="Norest M."/>
            <person name="Lesage-Meessen L."/>
            <person name="Balint B."/>
            <person name="Merenyi Z."/>
            <person name="de Eugenio L."/>
            <person name="Morin E."/>
            <person name="Martinez A.T."/>
            <person name="Baldrian P."/>
            <person name="Stursova M."/>
            <person name="Martinez M.J."/>
            <person name="Novotny C."/>
            <person name="Magnuson J.K."/>
            <person name="Spatafora J.W."/>
            <person name="Maurice S."/>
            <person name="Pangilinan J."/>
            <person name="Andreopoulos W."/>
            <person name="LaButti K."/>
            <person name="Hundley H."/>
            <person name="Na H."/>
            <person name="Kuo A."/>
            <person name="Barry K."/>
            <person name="Lipzen A."/>
            <person name="Henrissat B."/>
            <person name="Riley R."/>
            <person name="Ahrendt S."/>
            <person name="Nagy L.G."/>
            <person name="Grigoriev I.V."/>
            <person name="Martin F."/>
            <person name="Rosso M.N."/>
        </authorList>
    </citation>
    <scope>NUCLEOTIDE SEQUENCE [LARGE SCALE GENOMIC DNA]</scope>
    <source>
        <strain evidence="13 14">CIRM-BRFM 1785</strain>
    </source>
</reference>
<gene>
    <name evidence="13" type="ORF">C8Q71DRAFT_853085</name>
</gene>
<dbReference type="RefSeq" id="XP_047783587.1">
    <property type="nucleotide sequence ID" value="XM_047926896.1"/>
</dbReference>
<evidence type="ECO:0000256" key="1">
    <source>
        <dbReference type="ARBA" id="ARBA00004613"/>
    </source>
</evidence>
<evidence type="ECO:0000256" key="3">
    <source>
        <dbReference type="ARBA" id="ARBA00022514"/>
    </source>
</evidence>
<keyword evidence="5" id="KW-0413">Isomerase</keyword>
<evidence type="ECO:0000313" key="14">
    <source>
        <dbReference type="Proteomes" id="UP000814176"/>
    </source>
</evidence>
<comment type="catalytic activity">
    <reaction evidence="6">
        <text>3-phenylpyruvate = enol-phenylpyruvate</text>
        <dbReference type="Rhea" id="RHEA:17097"/>
        <dbReference type="ChEBI" id="CHEBI:16815"/>
        <dbReference type="ChEBI" id="CHEBI:18005"/>
        <dbReference type="EC" id="5.3.2.1"/>
    </reaction>
</comment>
<dbReference type="InterPro" id="IPR014347">
    <property type="entry name" value="Tautomerase/MIF_sf"/>
</dbReference>
<dbReference type="Proteomes" id="UP000814176">
    <property type="component" value="Unassembled WGS sequence"/>
</dbReference>